<dbReference type="InterPro" id="IPR023828">
    <property type="entry name" value="Peptidase_S8_Ser-AS"/>
</dbReference>
<dbReference type="AlphaFoldDB" id="K3XAI3"/>
<feature type="signal peptide" evidence="8">
    <location>
        <begin position="1"/>
        <end position="24"/>
    </location>
</feature>
<dbReference type="PANTHER" id="PTHR43806:SF67">
    <property type="entry name" value="EGF-LIKE DOMAIN-CONTAINING PROTEIN"/>
    <property type="match status" value="1"/>
</dbReference>
<sequence>MVAIKFAPLLAILAVAGLASAASAAPRIHAGVHRTLRQQGTVNLIVTLKEGTESTLNNIKEAEFATRGQKIASLVESLEQHAKTTQAELNAIFAQEASSATPLYTKTESYWISNQVYIQDATFELVEKLAALSSIYEIREEQVLPLPKVETVAVNTTEIGVLANEWGVTKINTQTVWDSGNTGTGIVVSSIDTGVLTDALASYSSKGPATSGLLKPDVSAPGSSVRSAWYTSTTAYNTISGTSMATPHVTGVIALLLKAKPTLTYAQVKKAITAGVDTTTLASTGYTCGSTADGKFPNNQYGYGRVNAVKVLAASV</sequence>
<evidence type="ECO:0000256" key="7">
    <source>
        <dbReference type="PROSITE-ProRule" id="PRU01240"/>
    </source>
</evidence>
<keyword evidence="8" id="KW-0732">Signal</keyword>
<comment type="similarity">
    <text evidence="1 7">Belongs to the peptidase S8 family.</text>
</comment>
<evidence type="ECO:0000259" key="9">
    <source>
        <dbReference type="Pfam" id="PF00082"/>
    </source>
</evidence>
<comment type="catalytic activity">
    <reaction evidence="5">
        <text>Hydrolysis of proteins with broad specificity for peptide bonds, and a preference for a large uncharged residue in P1. Hydrolyzes peptide amides.</text>
        <dbReference type="EC" id="3.4.21.62"/>
    </reaction>
</comment>
<reference evidence="10" key="3">
    <citation type="submission" date="2015-02" db="UniProtKB">
        <authorList>
            <consortium name="EnsemblProtists"/>
        </authorList>
    </citation>
    <scope>IDENTIFICATION</scope>
    <source>
        <strain evidence="10">DAOM BR144</strain>
    </source>
</reference>
<dbReference type="EnsemblProtists" id="PYU1_T014232">
    <property type="protein sequence ID" value="PYU1_T014232"/>
    <property type="gene ID" value="PYU1_G014202"/>
</dbReference>
<dbReference type="EMBL" id="GL376600">
    <property type="status" value="NOT_ANNOTATED_CDS"/>
    <property type="molecule type" value="Genomic_DNA"/>
</dbReference>
<keyword evidence="2" id="KW-0645">Protease</keyword>
<dbReference type="Proteomes" id="UP000019132">
    <property type="component" value="Unassembled WGS sequence"/>
</dbReference>
<dbReference type="PROSITE" id="PS00138">
    <property type="entry name" value="SUBTILASE_SER"/>
    <property type="match status" value="1"/>
</dbReference>
<evidence type="ECO:0000256" key="5">
    <source>
        <dbReference type="ARBA" id="ARBA00023529"/>
    </source>
</evidence>
<keyword evidence="3" id="KW-0378">Hydrolase</keyword>
<dbReference type="GO" id="GO:0004252">
    <property type="term" value="F:serine-type endopeptidase activity"/>
    <property type="evidence" value="ECO:0007669"/>
    <property type="project" value="UniProtKB-EC"/>
</dbReference>
<evidence type="ECO:0000256" key="4">
    <source>
        <dbReference type="ARBA" id="ARBA00022825"/>
    </source>
</evidence>
<dbReference type="InterPro" id="IPR036852">
    <property type="entry name" value="Peptidase_S8/S53_dom_sf"/>
</dbReference>
<dbReference type="eggNOG" id="KOG1153">
    <property type="taxonomic scope" value="Eukaryota"/>
</dbReference>
<dbReference type="PROSITE" id="PS51892">
    <property type="entry name" value="SUBTILASE"/>
    <property type="match status" value="1"/>
</dbReference>
<evidence type="ECO:0000313" key="10">
    <source>
        <dbReference type="EnsemblProtists" id="PYU1_T014232"/>
    </source>
</evidence>
<dbReference type="VEuPathDB" id="FungiDB:PYU1_G014202"/>
<dbReference type="InterPro" id="IPR000209">
    <property type="entry name" value="Peptidase_S8/S53_dom"/>
</dbReference>
<proteinExistence type="inferred from homology"/>
<protein>
    <recommendedName>
        <fullName evidence="6">subtilisin</fullName>
        <ecNumber evidence="6">3.4.21.62</ecNumber>
    </recommendedName>
</protein>
<dbReference type="Gene3D" id="3.40.50.200">
    <property type="entry name" value="Peptidase S8/S53 domain"/>
    <property type="match status" value="1"/>
</dbReference>
<dbReference type="Pfam" id="PF00082">
    <property type="entry name" value="Peptidase_S8"/>
    <property type="match status" value="1"/>
</dbReference>
<name>K3XAI3_GLOUD</name>
<keyword evidence="11" id="KW-1185">Reference proteome</keyword>
<organism evidence="10 11">
    <name type="scientific">Globisporangium ultimum (strain ATCC 200006 / CBS 805.95 / DAOM BR144)</name>
    <name type="common">Pythium ultimum</name>
    <dbReference type="NCBI Taxonomy" id="431595"/>
    <lineage>
        <taxon>Eukaryota</taxon>
        <taxon>Sar</taxon>
        <taxon>Stramenopiles</taxon>
        <taxon>Oomycota</taxon>
        <taxon>Peronosporomycetes</taxon>
        <taxon>Pythiales</taxon>
        <taxon>Pythiaceae</taxon>
        <taxon>Globisporangium</taxon>
    </lineage>
</organism>
<dbReference type="PANTHER" id="PTHR43806">
    <property type="entry name" value="PEPTIDASE S8"/>
    <property type="match status" value="1"/>
</dbReference>
<evidence type="ECO:0000256" key="1">
    <source>
        <dbReference type="ARBA" id="ARBA00011073"/>
    </source>
</evidence>
<feature type="chain" id="PRO_5003868748" description="subtilisin" evidence="8">
    <location>
        <begin position="25"/>
        <end position="316"/>
    </location>
</feature>
<keyword evidence="4" id="KW-0720">Serine protease</keyword>
<evidence type="ECO:0000313" key="11">
    <source>
        <dbReference type="Proteomes" id="UP000019132"/>
    </source>
</evidence>
<evidence type="ECO:0000256" key="6">
    <source>
        <dbReference type="ARBA" id="ARBA00023619"/>
    </source>
</evidence>
<evidence type="ECO:0000256" key="8">
    <source>
        <dbReference type="SAM" id="SignalP"/>
    </source>
</evidence>
<dbReference type="HOGENOM" id="CLU_011263_7_3_1"/>
<reference evidence="11" key="2">
    <citation type="submission" date="2010-04" db="EMBL/GenBank/DDBJ databases">
        <authorList>
            <person name="Buell R."/>
            <person name="Hamilton J."/>
            <person name="Hostetler J."/>
        </authorList>
    </citation>
    <scope>NUCLEOTIDE SEQUENCE [LARGE SCALE GENOMIC DNA]</scope>
    <source>
        <strain evidence="11">DAOM:BR144</strain>
    </source>
</reference>
<dbReference type="EC" id="3.4.21.62" evidence="6"/>
<dbReference type="InterPro" id="IPR050131">
    <property type="entry name" value="Peptidase_S8_subtilisin-like"/>
</dbReference>
<accession>K3XAI3</accession>
<dbReference type="InParanoid" id="K3XAI3"/>
<feature type="domain" description="Peptidase S8/S53" evidence="9">
    <location>
        <begin position="172"/>
        <end position="304"/>
    </location>
</feature>
<evidence type="ECO:0000256" key="2">
    <source>
        <dbReference type="ARBA" id="ARBA00022670"/>
    </source>
</evidence>
<dbReference type="GO" id="GO:0006508">
    <property type="term" value="P:proteolysis"/>
    <property type="evidence" value="ECO:0007669"/>
    <property type="project" value="UniProtKB-KW"/>
</dbReference>
<comment type="caution">
    <text evidence="7">Lacks conserved residue(s) required for the propagation of feature annotation.</text>
</comment>
<evidence type="ECO:0000256" key="3">
    <source>
        <dbReference type="ARBA" id="ARBA00022801"/>
    </source>
</evidence>
<reference evidence="11" key="1">
    <citation type="journal article" date="2010" name="Genome Biol.">
        <title>Genome sequence of the necrotrophic plant pathogen Pythium ultimum reveals original pathogenicity mechanisms and effector repertoire.</title>
        <authorList>
            <person name="Levesque C.A."/>
            <person name="Brouwer H."/>
            <person name="Cano L."/>
            <person name="Hamilton J.P."/>
            <person name="Holt C."/>
            <person name="Huitema E."/>
            <person name="Raffaele S."/>
            <person name="Robideau G.P."/>
            <person name="Thines M."/>
            <person name="Win J."/>
            <person name="Zerillo M.M."/>
            <person name="Beakes G.W."/>
            <person name="Boore J.L."/>
            <person name="Busam D."/>
            <person name="Dumas B."/>
            <person name="Ferriera S."/>
            <person name="Fuerstenberg S.I."/>
            <person name="Gachon C.M."/>
            <person name="Gaulin E."/>
            <person name="Govers F."/>
            <person name="Grenville-Briggs L."/>
            <person name="Horner N."/>
            <person name="Hostetler J."/>
            <person name="Jiang R.H."/>
            <person name="Johnson J."/>
            <person name="Krajaejun T."/>
            <person name="Lin H."/>
            <person name="Meijer H.J."/>
            <person name="Moore B."/>
            <person name="Morris P."/>
            <person name="Phuntmart V."/>
            <person name="Puiu D."/>
            <person name="Shetty J."/>
            <person name="Stajich J.E."/>
            <person name="Tripathy S."/>
            <person name="Wawra S."/>
            <person name="van West P."/>
            <person name="Whitty B.R."/>
            <person name="Coutinho P.M."/>
            <person name="Henrissat B."/>
            <person name="Martin F."/>
            <person name="Thomas P.D."/>
            <person name="Tyler B.M."/>
            <person name="De Vries R.P."/>
            <person name="Kamoun S."/>
            <person name="Yandell M."/>
            <person name="Tisserat N."/>
            <person name="Buell C.R."/>
        </authorList>
    </citation>
    <scope>NUCLEOTIDE SEQUENCE</scope>
    <source>
        <strain evidence="11">DAOM:BR144</strain>
    </source>
</reference>
<dbReference type="SUPFAM" id="SSF52743">
    <property type="entry name" value="Subtilisin-like"/>
    <property type="match status" value="1"/>
</dbReference>